<dbReference type="AlphaFoldDB" id="A0A1B6JF72"/>
<proteinExistence type="predicted"/>
<reference evidence="1" key="1">
    <citation type="submission" date="2015-11" db="EMBL/GenBank/DDBJ databases">
        <title>De novo transcriptome assembly of four potential Pierce s Disease insect vectors from Arizona vineyards.</title>
        <authorList>
            <person name="Tassone E.E."/>
        </authorList>
    </citation>
    <scope>NUCLEOTIDE SEQUENCE</scope>
</reference>
<protein>
    <submittedName>
        <fullName evidence="1">Uncharacterized protein</fullName>
    </submittedName>
</protein>
<dbReference type="EMBL" id="GECU01009745">
    <property type="protein sequence ID" value="JAS97961.1"/>
    <property type="molecule type" value="Transcribed_RNA"/>
</dbReference>
<name>A0A1B6JF72_9HEMI</name>
<feature type="non-terminal residue" evidence="1">
    <location>
        <position position="138"/>
    </location>
</feature>
<evidence type="ECO:0000313" key="1">
    <source>
        <dbReference type="EMBL" id="JAS97961.1"/>
    </source>
</evidence>
<accession>A0A1B6JF72</accession>
<organism evidence="1">
    <name type="scientific">Homalodisca liturata</name>
    <dbReference type="NCBI Taxonomy" id="320908"/>
    <lineage>
        <taxon>Eukaryota</taxon>
        <taxon>Metazoa</taxon>
        <taxon>Ecdysozoa</taxon>
        <taxon>Arthropoda</taxon>
        <taxon>Hexapoda</taxon>
        <taxon>Insecta</taxon>
        <taxon>Pterygota</taxon>
        <taxon>Neoptera</taxon>
        <taxon>Paraneoptera</taxon>
        <taxon>Hemiptera</taxon>
        <taxon>Auchenorrhyncha</taxon>
        <taxon>Membracoidea</taxon>
        <taxon>Cicadellidae</taxon>
        <taxon>Cicadellinae</taxon>
        <taxon>Proconiini</taxon>
        <taxon>Homalodisca</taxon>
    </lineage>
</organism>
<gene>
    <name evidence="1" type="ORF">g.368</name>
</gene>
<sequence>FKALIEMLASSRSEESFLRKYASLFDEIARDAQPEAIYESIQGLPNDLFVLAPLYAATLIQSRRHQEAYDFLRSLDLSGFDRRVDFYNGKLLKYYYLSMKGLGISIDALYKLLVTNREYENEYSVAVLTNCILEYQIN</sequence>
<feature type="non-terminal residue" evidence="1">
    <location>
        <position position="1"/>
    </location>
</feature>